<dbReference type="CDD" id="cd04186">
    <property type="entry name" value="GT_2_like_c"/>
    <property type="match status" value="1"/>
</dbReference>
<dbReference type="SUPFAM" id="SSF53448">
    <property type="entry name" value="Nucleotide-diphospho-sugar transferases"/>
    <property type="match status" value="1"/>
</dbReference>
<evidence type="ECO:0000313" key="2">
    <source>
        <dbReference type="EMBL" id="AOW20268.1"/>
    </source>
</evidence>
<dbReference type="PANTHER" id="PTHR43179">
    <property type="entry name" value="RHAMNOSYLTRANSFERASE WBBL"/>
    <property type="match status" value="1"/>
</dbReference>
<dbReference type="KEGG" id="lul:LPB138_06070"/>
<dbReference type="OrthoDB" id="9771846at2"/>
<dbReference type="EMBL" id="CP017478">
    <property type="protein sequence ID" value="AOW20268.1"/>
    <property type="molecule type" value="Genomic_DNA"/>
</dbReference>
<dbReference type="InterPro" id="IPR001173">
    <property type="entry name" value="Glyco_trans_2-like"/>
</dbReference>
<reference evidence="2 3" key="1">
    <citation type="submission" date="2016-10" db="EMBL/GenBank/DDBJ databases">
        <title>Lutibacter sp. LPB0138, isolated from marine gastropod.</title>
        <authorList>
            <person name="Kim E."/>
            <person name="Yi H."/>
        </authorList>
    </citation>
    <scope>NUCLEOTIDE SEQUENCE [LARGE SCALE GENOMIC DNA]</scope>
    <source>
        <strain evidence="2 3">LPB0138</strain>
    </source>
</reference>
<dbReference type="RefSeq" id="WP_070236406.1">
    <property type="nucleotide sequence ID" value="NZ_CP017478.1"/>
</dbReference>
<dbReference type="STRING" id="1850246.LPB138_06070"/>
<dbReference type="Gene3D" id="3.90.550.10">
    <property type="entry name" value="Spore Coat Polysaccharide Biosynthesis Protein SpsA, Chain A"/>
    <property type="match status" value="1"/>
</dbReference>
<evidence type="ECO:0000313" key="3">
    <source>
        <dbReference type="Proteomes" id="UP000176050"/>
    </source>
</evidence>
<dbReference type="PANTHER" id="PTHR43179:SF7">
    <property type="entry name" value="RHAMNOSYLTRANSFERASE WBBL"/>
    <property type="match status" value="1"/>
</dbReference>
<accession>A0A1D8P6S5</accession>
<protein>
    <recommendedName>
        <fullName evidence="1">Glycosyltransferase 2-like domain-containing protein</fullName>
    </recommendedName>
</protein>
<gene>
    <name evidence="2" type="ORF">LPB138_06070</name>
</gene>
<dbReference type="Pfam" id="PF00535">
    <property type="entry name" value="Glycos_transf_2"/>
    <property type="match status" value="1"/>
</dbReference>
<feature type="domain" description="Glycosyltransferase 2-like" evidence="1">
    <location>
        <begin position="4"/>
        <end position="183"/>
    </location>
</feature>
<proteinExistence type="predicted"/>
<dbReference type="AlphaFoldDB" id="A0A1D8P6S5"/>
<name>A0A1D8P6S5_9FLAO</name>
<organism evidence="2 3">
    <name type="scientific">Urechidicola croceus</name>
    <dbReference type="NCBI Taxonomy" id="1850246"/>
    <lineage>
        <taxon>Bacteria</taxon>
        <taxon>Pseudomonadati</taxon>
        <taxon>Bacteroidota</taxon>
        <taxon>Flavobacteriia</taxon>
        <taxon>Flavobacteriales</taxon>
        <taxon>Flavobacteriaceae</taxon>
        <taxon>Urechidicola</taxon>
    </lineage>
</organism>
<dbReference type="Proteomes" id="UP000176050">
    <property type="component" value="Chromosome"/>
</dbReference>
<sequence>MKLSVIIVNYNVSPFLELCLQSVEEAISELDSEIIVVDNNSSDDSCEMVNTKFPNVHLIPNDKNLGFSKANNQGVAKARGQYVLILNPDTVVQKDTFTKILNFAKSRQNFGALGVKLIDGKGRFLSESKRGIPTPLVSFYKLIGFTSRRTGKYYANHLKENETGVVDILVGAFMLMKRKVYNEVNGFDESYFMYGEDIDLSYKILNKGYQNYYFSDTQVIHFKGESTIKDVSSLRHFHEAMEIFYKEHFRINKLYDFVMKFGIKLWYLMKFFGLKKKSKKEILPDTIVYFGEDKNVFEKLKMTLKEVKFYQFSKTKKLDKFKDFITKNEIKEVVFDNTNLTYKDIISNIISLRDFDITYKIRPKKSKFILGSNSSVSRGQVIKFD</sequence>
<evidence type="ECO:0000259" key="1">
    <source>
        <dbReference type="Pfam" id="PF00535"/>
    </source>
</evidence>
<keyword evidence="3" id="KW-1185">Reference proteome</keyword>
<dbReference type="InterPro" id="IPR029044">
    <property type="entry name" value="Nucleotide-diphossugar_trans"/>
</dbReference>